<name>A0A6P7GJP6_DIAVI</name>
<protein>
    <submittedName>
        <fullName evidence="1">Uncharacterized protein LOC114343268</fullName>
    </submittedName>
</protein>
<gene>
    <name evidence="1" type="primary">LOC114343268</name>
</gene>
<sequence>MASKETTPTTKKVNTDLITPHRLTVSILIKSFCLFRDDEKFKEMEDQALMCKYRRDFCVLTLRLIQSPDLPLFDLRKLLTSKKYVIPDSLIESFDQTLATLNEEGIGNLLDIVDTLLKIMDKSDDPLNSNSAIAKTSIAGKILFYPQHDISEWRCQDDEAFKCCTNMKTAKHLRYSDAPVCIMLDCPLHTVMHKGASRAGVHHWATEFYVAVNTAFNNNAST</sequence>
<reference evidence="1" key="1">
    <citation type="submission" date="2025-08" db="UniProtKB">
        <authorList>
            <consortium name="RefSeq"/>
        </authorList>
    </citation>
    <scope>IDENTIFICATION</scope>
    <source>
        <tissue evidence="1">Whole insect</tissue>
    </source>
</reference>
<evidence type="ECO:0000313" key="1">
    <source>
        <dbReference type="RefSeq" id="XP_028149874.1"/>
    </source>
</evidence>
<dbReference type="CDD" id="cd16270">
    <property type="entry name" value="Apc5_N"/>
    <property type="match status" value="1"/>
</dbReference>
<dbReference type="AlphaFoldDB" id="A0A6P7GJP6"/>
<dbReference type="InParanoid" id="A0A6P7GJP6"/>
<dbReference type="RefSeq" id="XP_028149874.1">
    <property type="nucleotide sequence ID" value="XM_028294073.1"/>
</dbReference>
<accession>A0A6P7GJP6</accession>
<organism evidence="1">
    <name type="scientific">Diabrotica virgifera virgifera</name>
    <name type="common">western corn rootworm</name>
    <dbReference type="NCBI Taxonomy" id="50390"/>
    <lineage>
        <taxon>Eukaryota</taxon>
        <taxon>Metazoa</taxon>
        <taxon>Ecdysozoa</taxon>
        <taxon>Arthropoda</taxon>
        <taxon>Hexapoda</taxon>
        <taxon>Insecta</taxon>
        <taxon>Pterygota</taxon>
        <taxon>Neoptera</taxon>
        <taxon>Endopterygota</taxon>
        <taxon>Coleoptera</taxon>
        <taxon>Polyphaga</taxon>
        <taxon>Cucujiformia</taxon>
        <taxon>Chrysomeloidea</taxon>
        <taxon>Chrysomelidae</taxon>
        <taxon>Galerucinae</taxon>
        <taxon>Diabroticina</taxon>
        <taxon>Diabroticites</taxon>
        <taxon>Diabrotica</taxon>
    </lineage>
</organism>
<proteinExistence type="predicted"/>